<dbReference type="Gene3D" id="3.10.10.10">
    <property type="entry name" value="HIV Type 1 Reverse Transcriptase, subunit A, domain 1"/>
    <property type="match status" value="1"/>
</dbReference>
<keyword evidence="5" id="KW-0255">Endonuclease</keyword>
<name>A0A6A3G980_9STRA</name>
<dbReference type="EMBL" id="QXFW01008602">
    <property type="protein sequence ID" value="KAE8955144.1"/>
    <property type="molecule type" value="Genomic_DNA"/>
</dbReference>
<keyword evidence="7" id="KW-0695">RNA-directed DNA polymerase</keyword>
<keyword evidence="4" id="KW-0540">Nuclease</keyword>
<gene>
    <name evidence="9" type="ORF">PF011_g31886</name>
</gene>
<evidence type="ECO:0000313" key="10">
    <source>
        <dbReference type="Proteomes" id="UP000460718"/>
    </source>
</evidence>
<dbReference type="FunFam" id="3.10.10.10:FF:000007">
    <property type="entry name" value="Retrovirus-related Pol polyprotein from transposon 17.6-like Protein"/>
    <property type="match status" value="1"/>
</dbReference>
<evidence type="ECO:0000256" key="5">
    <source>
        <dbReference type="ARBA" id="ARBA00022759"/>
    </source>
</evidence>
<reference evidence="9 10" key="1">
    <citation type="submission" date="2018-09" db="EMBL/GenBank/DDBJ databases">
        <title>Genomic investigation of the strawberry pathogen Phytophthora fragariae indicates pathogenicity is determined by transcriptional variation in three key races.</title>
        <authorList>
            <person name="Adams T.M."/>
            <person name="Armitage A.D."/>
            <person name="Sobczyk M.K."/>
            <person name="Bates H.J."/>
            <person name="Dunwell J.M."/>
            <person name="Nellist C.F."/>
            <person name="Harrison R.J."/>
        </authorList>
    </citation>
    <scope>NUCLEOTIDE SEQUENCE [LARGE SCALE GENOMIC DNA]</scope>
    <source>
        <strain evidence="9 10">SCRP245</strain>
    </source>
</reference>
<dbReference type="InterPro" id="IPR050951">
    <property type="entry name" value="Retrovirus_Pol_polyprotein"/>
</dbReference>
<evidence type="ECO:0000256" key="7">
    <source>
        <dbReference type="ARBA" id="ARBA00022918"/>
    </source>
</evidence>
<dbReference type="Gene3D" id="3.30.70.270">
    <property type="match status" value="2"/>
</dbReference>
<dbReference type="InterPro" id="IPR000477">
    <property type="entry name" value="RT_dom"/>
</dbReference>
<dbReference type="PANTHER" id="PTHR37984:SF5">
    <property type="entry name" value="PROTEIN NYNRIN-LIKE"/>
    <property type="match status" value="1"/>
</dbReference>
<dbReference type="GO" id="GO:0003964">
    <property type="term" value="F:RNA-directed DNA polymerase activity"/>
    <property type="evidence" value="ECO:0007669"/>
    <property type="project" value="UniProtKB-KW"/>
</dbReference>
<dbReference type="InterPro" id="IPR043128">
    <property type="entry name" value="Rev_trsase/Diguanyl_cyclase"/>
</dbReference>
<dbReference type="GO" id="GO:0008233">
    <property type="term" value="F:peptidase activity"/>
    <property type="evidence" value="ECO:0007669"/>
    <property type="project" value="UniProtKB-KW"/>
</dbReference>
<evidence type="ECO:0000256" key="2">
    <source>
        <dbReference type="ARBA" id="ARBA00022679"/>
    </source>
</evidence>
<dbReference type="FunFam" id="3.30.70.270:FF:000020">
    <property type="entry name" value="Transposon Tf2-6 polyprotein-like Protein"/>
    <property type="match status" value="1"/>
</dbReference>
<dbReference type="CDD" id="cd01647">
    <property type="entry name" value="RT_LTR"/>
    <property type="match status" value="1"/>
</dbReference>
<sequence>MLSAGVIEEGNGAWGFPVVLVKKKDGEVRFCIDYRALNAVTRKDAYPLPRIDETLESLGGAVLFTTLDLRSGYWQIRVASTDKEKTAFTTKRGLYQFTRMRFGLTNAPATFQRLMNNVLRELTWLTCLVYLDDMVIYTRGGIERHVLEVACVLERLSAAGLTLKLKKCMFATQRMEYLGHELSADGVRPLERLVTAVREFPKPRDATEVKRFVHLAGYYRRFIEGFGAMMSPMTKLLRKDVEWEWGEAQDDAFERTFSSHFDS</sequence>
<protein>
    <recommendedName>
        <fullName evidence="8">Reverse transcriptase domain-containing protein</fullName>
    </recommendedName>
</protein>
<dbReference type="Pfam" id="PF00078">
    <property type="entry name" value="RVT_1"/>
    <property type="match status" value="1"/>
</dbReference>
<dbReference type="AlphaFoldDB" id="A0A6A3G980"/>
<keyword evidence="3" id="KW-0548">Nucleotidyltransferase</keyword>
<dbReference type="PROSITE" id="PS50878">
    <property type="entry name" value="RT_POL"/>
    <property type="match status" value="1"/>
</dbReference>
<accession>A0A6A3G980</accession>
<evidence type="ECO:0000256" key="3">
    <source>
        <dbReference type="ARBA" id="ARBA00022695"/>
    </source>
</evidence>
<evidence type="ECO:0000256" key="1">
    <source>
        <dbReference type="ARBA" id="ARBA00022670"/>
    </source>
</evidence>
<evidence type="ECO:0000256" key="6">
    <source>
        <dbReference type="ARBA" id="ARBA00022801"/>
    </source>
</evidence>
<evidence type="ECO:0000256" key="4">
    <source>
        <dbReference type="ARBA" id="ARBA00022722"/>
    </source>
</evidence>
<dbReference type="Proteomes" id="UP000460718">
    <property type="component" value="Unassembled WGS sequence"/>
</dbReference>
<comment type="caution">
    <text evidence="9">The sequence shown here is derived from an EMBL/GenBank/DDBJ whole genome shotgun (WGS) entry which is preliminary data.</text>
</comment>
<keyword evidence="6" id="KW-0378">Hydrolase</keyword>
<evidence type="ECO:0000259" key="8">
    <source>
        <dbReference type="PROSITE" id="PS50878"/>
    </source>
</evidence>
<dbReference type="GO" id="GO:0004519">
    <property type="term" value="F:endonuclease activity"/>
    <property type="evidence" value="ECO:0007669"/>
    <property type="project" value="UniProtKB-KW"/>
</dbReference>
<feature type="domain" description="Reverse transcriptase" evidence="8">
    <location>
        <begin position="1"/>
        <end position="182"/>
    </location>
</feature>
<evidence type="ECO:0000313" key="9">
    <source>
        <dbReference type="EMBL" id="KAE8955144.1"/>
    </source>
</evidence>
<keyword evidence="1" id="KW-0645">Protease</keyword>
<dbReference type="PANTHER" id="PTHR37984">
    <property type="entry name" value="PROTEIN CBG26694"/>
    <property type="match status" value="1"/>
</dbReference>
<organism evidence="9 10">
    <name type="scientific">Phytophthora fragariae</name>
    <dbReference type="NCBI Taxonomy" id="53985"/>
    <lineage>
        <taxon>Eukaryota</taxon>
        <taxon>Sar</taxon>
        <taxon>Stramenopiles</taxon>
        <taxon>Oomycota</taxon>
        <taxon>Peronosporomycetes</taxon>
        <taxon>Peronosporales</taxon>
        <taxon>Peronosporaceae</taxon>
        <taxon>Phytophthora</taxon>
    </lineage>
</organism>
<dbReference type="InterPro" id="IPR043502">
    <property type="entry name" value="DNA/RNA_pol_sf"/>
</dbReference>
<dbReference type="SUPFAM" id="SSF56672">
    <property type="entry name" value="DNA/RNA polymerases"/>
    <property type="match status" value="1"/>
</dbReference>
<dbReference type="GO" id="GO:0006508">
    <property type="term" value="P:proteolysis"/>
    <property type="evidence" value="ECO:0007669"/>
    <property type="project" value="UniProtKB-KW"/>
</dbReference>
<proteinExistence type="predicted"/>
<keyword evidence="2" id="KW-0808">Transferase</keyword>